<evidence type="ECO:0000256" key="11">
    <source>
        <dbReference type="ARBA" id="ARBA00044291"/>
    </source>
</evidence>
<comment type="caution">
    <text evidence="14">The sequence shown here is derived from an EMBL/GenBank/DDBJ whole genome shotgun (WGS) entry which is preliminary data.</text>
</comment>
<feature type="transmembrane region" description="Helical" evidence="12">
    <location>
        <begin position="119"/>
        <end position="141"/>
    </location>
</feature>
<feature type="transmembrane region" description="Helical" evidence="12">
    <location>
        <begin position="292"/>
        <end position="310"/>
    </location>
</feature>
<dbReference type="GO" id="GO:0005789">
    <property type="term" value="C:endoplasmic reticulum membrane"/>
    <property type="evidence" value="ECO:0007669"/>
    <property type="project" value="TreeGrafter"/>
</dbReference>
<evidence type="ECO:0000256" key="2">
    <source>
        <dbReference type="ARBA" id="ARBA00007263"/>
    </source>
</evidence>
<protein>
    <recommendedName>
        <fullName evidence="11 12">Elongation of fatty acids protein</fullName>
        <ecNumber evidence="12">2.3.1.-</ecNumber>
    </recommendedName>
</protein>
<comment type="similarity">
    <text evidence="2 12">Belongs to the ELO family.</text>
</comment>
<reference evidence="14 15" key="1">
    <citation type="journal article" date="2013" name="PLoS ONE">
        <title>Predicting the Proteins of Angomonas deanei, Strigomonas culicis and Their Respective Endosymbionts Reveals New Aspects of the Trypanosomatidae Family.</title>
        <authorList>
            <person name="Motta M.C."/>
            <person name="Martins A.C."/>
            <person name="de Souza S.S."/>
            <person name="Catta-Preta C.M."/>
            <person name="Silva R."/>
            <person name="Klein C.C."/>
            <person name="de Almeida L.G."/>
            <person name="de Lima Cunha O."/>
            <person name="Ciapina L.P."/>
            <person name="Brocchi M."/>
            <person name="Colabardini A.C."/>
            <person name="de Araujo Lima B."/>
            <person name="Machado C.R."/>
            <person name="de Almeida Soares C.M."/>
            <person name="Probst C.M."/>
            <person name="de Menezes C.B."/>
            <person name="Thompson C.E."/>
            <person name="Bartholomeu D.C."/>
            <person name="Gradia D.F."/>
            <person name="Pavoni D.P."/>
            <person name="Grisard E.C."/>
            <person name="Fantinatti-Garboggini F."/>
            <person name="Marchini F.K."/>
            <person name="Rodrigues-Luiz G.F."/>
            <person name="Wagner G."/>
            <person name="Goldman G.H."/>
            <person name="Fietto J.L."/>
            <person name="Elias M.C."/>
            <person name="Goldman M.H."/>
            <person name="Sagot M.F."/>
            <person name="Pereira M."/>
            <person name="Stoco P.H."/>
            <person name="de Mendonca-Neto R.P."/>
            <person name="Teixeira S.M."/>
            <person name="Maciel T.E."/>
            <person name="de Oliveira Mendes T.A."/>
            <person name="Urmenyi T.P."/>
            <person name="de Souza W."/>
            <person name="Schenkman S."/>
            <person name="de Vasconcelos A.T."/>
        </authorList>
    </citation>
    <scope>NUCLEOTIDE SEQUENCE [LARGE SCALE GENOMIC DNA]</scope>
</reference>
<feature type="region of interest" description="Disordered" evidence="13">
    <location>
        <begin position="319"/>
        <end position="380"/>
    </location>
</feature>
<gene>
    <name evidence="14" type="ORF">STCU_03470</name>
</gene>
<dbReference type="InterPro" id="IPR030457">
    <property type="entry name" value="ELO_CS"/>
</dbReference>
<dbReference type="EC" id="2.3.1.-" evidence="12"/>
<dbReference type="Pfam" id="PF01151">
    <property type="entry name" value="ELO"/>
    <property type="match status" value="1"/>
</dbReference>
<keyword evidence="3 12" id="KW-0444">Lipid biosynthesis</keyword>
<keyword evidence="8 12" id="KW-0443">Lipid metabolism</keyword>
<dbReference type="EMBL" id="ATMH01003470">
    <property type="protein sequence ID" value="EPY31409.1"/>
    <property type="molecule type" value="Genomic_DNA"/>
</dbReference>
<evidence type="ECO:0000313" key="15">
    <source>
        <dbReference type="Proteomes" id="UP000015354"/>
    </source>
</evidence>
<evidence type="ECO:0000256" key="3">
    <source>
        <dbReference type="ARBA" id="ARBA00022516"/>
    </source>
</evidence>
<keyword evidence="4 12" id="KW-0808">Transferase</keyword>
<dbReference type="InterPro" id="IPR002076">
    <property type="entry name" value="ELO_fam"/>
</dbReference>
<proteinExistence type="inferred from homology"/>
<keyword evidence="6 12" id="KW-0276">Fatty acid metabolism</keyword>
<dbReference type="GO" id="GO:0030148">
    <property type="term" value="P:sphingolipid biosynthetic process"/>
    <property type="evidence" value="ECO:0007669"/>
    <property type="project" value="TreeGrafter"/>
</dbReference>
<evidence type="ECO:0000256" key="8">
    <source>
        <dbReference type="ARBA" id="ARBA00023098"/>
    </source>
</evidence>
<keyword evidence="7 12" id="KW-1133">Transmembrane helix</keyword>
<evidence type="ECO:0000313" key="14">
    <source>
        <dbReference type="EMBL" id="EPY31409.1"/>
    </source>
</evidence>
<keyword evidence="5 12" id="KW-0812">Transmembrane</keyword>
<dbReference type="GO" id="GO:0034626">
    <property type="term" value="P:fatty acid elongation, polyunsaturated fatty acid"/>
    <property type="evidence" value="ECO:0007669"/>
    <property type="project" value="TreeGrafter"/>
</dbReference>
<dbReference type="GO" id="GO:0009922">
    <property type="term" value="F:fatty acid elongase activity"/>
    <property type="evidence" value="ECO:0007669"/>
    <property type="project" value="InterPro"/>
</dbReference>
<feature type="transmembrane region" description="Helical" evidence="12">
    <location>
        <begin position="193"/>
        <end position="211"/>
    </location>
</feature>
<keyword evidence="15" id="KW-1185">Reference proteome</keyword>
<feature type="transmembrane region" description="Helical" evidence="12">
    <location>
        <begin position="85"/>
        <end position="107"/>
    </location>
</feature>
<feature type="transmembrane region" description="Helical" evidence="12">
    <location>
        <begin position="231"/>
        <end position="248"/>
    </location>
</feature>
<dbReference type="GO" id="GO:0034625">
    <property type="term" value="P:fatty acid elongation, monounsaturated fatty acid"/>
    <property type="evidence" value="ECO:0007669"/>
    <property type="project" value="TreeGrafter"/>
</dbReference>
<dbReference type="PANTHER" id="PTHR11157">
    <property type="entry name" value="FATTY ACID ACYL TRANSFERASE-RELATED"/>
    <property type="match status" value="1"/>
</dbReference>
<dbReference type="PROSITE" id="PS01188">
    <property type="entry name" value="ELO"/>
    <property type="match status" value="1"/>
</dbReference>
<evidence type="ECO:0000256" key="6">
    <source>
        <dbReference type="ARBA" id="ARBA00022832"/>
    </source>
</evidence>
<organism evidence="14 15">
    <name type="scientific">Strigomonas culicis</name>
    <dbReference type="NCBI Taxonomy" id="28005"/>
    <lineage>
        <taxon>Eukaryota</taxon>
        <taxon>Discoba</taxon>
        <taxon>Euglenozoa</taxon>
        <taxon>Kinetoplastea</taxon>
        <taxon>Metakinetoplastina</taxon>
        <taxon>Trypanosomatida</taxon>
        <taxon>Trypanosomatidae</taxon>
        <taxon>Strigomonadinae</taxon>
        <taxon>Strigomonas</taxon>
    </lineage>
</organism>
<keyword evidence="10 12" id="KW-0275">Fatty acid biosynthesis</keyword>
<dbReference type="PANTHER" id="PTHR11157:SF126">
    <property type="entry name" value="ELONGATION OF VERY LONG CHAIN FATTY ACIDS PROTEIN"/>
    <property type="match status" value="1"/>
</dbReference>
<dbReference type="OrthoDB" id="10259681at2759"/>
<comment type="catalytic activity">
    <reaction evidence="12">
        <text>an acyl-CoA + malonyl-CoA + H(+) = a 3-oxoacyl-CoA + CO2 + CoA</text>
        <dbReference type="Rhea" id="RHEA:50252"/>
        <dbReference type="ChEBI" id="CHEBI:15378"/>
        <dbReference type="ChEBI" id="CHEBI:16526"/>
        <dbReference type="ChEBI" id="CHEBI:57287"/>
        <dbReference type="ChEBI" id="CHEBI:57384"/>
        <dbReference type="ChEBI" id="CHEBI:58342"/>
        <dbReference type="ChEBI" id="CHEBI:90726"/>
    </reaction>
    <physiologicalReaction direction="left-to-right" evidence="12">
        <dbReference type="Rhea" id="RHEA:50253"/>
    </physiologicalReaction>
</comment>
<dbReference type="Proteomes" id="UP000015354">
    <property type="component" value="Unassembled WGS sequence"/>
</dbReference>
<keyword evidence="9 12" id="KW-0472">Membrane</keyword>
<evidence type="ECO:0000256" key="9">
    <source>
        <dbReference type="ARBA" id="ARBA00023136"/>
    </source>
</evidence>
<evidence type="ECO:0000256" key="12">
    <source>
        <dbReference type="RuleBase" id="RU361115"/>
    </source>
</evidence>
<evidence type="ECO:0000256" key="4">
    <source>
        <dbReference type="ARBA" id="ARBA00022679"/>
    </source>
</evidence>
<evidence type="ECO:0000256" key="13">
    <source>
        <dbReference type="SAM" id="MobiDB-lite"/>
    </source>
</evidence>
<comment type="subcellular location">
    <subcellularLocation>
        <location evidence="1">Membrane</location>
        <topology evidence="1">Multi-pass membrane protein</topology>
    </subcellularLocation>
</comment>
<sequence length="380" mass="42787">MATSFLDQVFPITLAERAASLLELPDWVLEMSAEWTYSTLAPVLDPFEAAVKASFPDQYRFTNNFLKSVEHPFAKRLPLMNPCHVLFGVLFYFALILATLCIGKLLGKGNYKMLGLFHNYLLHMLSLYMSVGLCVSARAAGYSLWNNAAGTTEKEWRIAKFIWVFYISKIPEWMDTVLMELKQNYHQVSFLHVYHHITIFVIWWFACWMAPGGEAYYSAMVNSSVHVVMYGYYFLTMIFSTGAIRNFLSNFKFIITKGQMTQFAFNCLQSVYDLIIVPRGQLKYSAGLLQLLFWYMISLLALFGNFLITGQKKHKKVQKQLSANGAAGPAKKAETSNGKAQQQDSAPQSEKSAPTGAQKGSPAQTNGNAPAAQKTAKKKQ</sequence>
<dbReference type="GO" id="GO:0019367">
    <property type="term" value="P:fatty acid elongation, saturated fatty acid"/>
    <property type="evidence" value="ECO:0007669"/>
    <property type="project" value="TreeGrafter"/>
</dbReference>
<accession>S9URG8</accession>
<evidence type="ECO:0000256" key="1">
    <source>
        <dbReference type="ARBA" id="ARBA00004141"/>
    </source>
</evidence>
<dbReference type="AlphaFoldDB" id="S9URG8"/>
<evidence type="ECO:0000256" key="5">
    <source>
        <dbReference type="ARBA" id="ARBA00022692"/>
    </source>
</evidence>
<dbReference type="GO" id="GO:0042761">
    <property type="term" value="P:very long-chain fatty acid biosynthetic process"/>
    <property type="evidence" value="ECO:0007669"/>
    <property type="project" value="TreeGrafter"/>
</dbReference>
<evidence type="ECO:0000256" key="10">
    <source>
        <dbReference type="ARBA" id="ARBA00023160"/>
    </source>
</evidence>
<feature type="compositionally biased region" description="Polar residues" evidence="13">
    <location>
        <begin position="335"/>
        <end position="352"/>
    </location>
</feature>
<evidence type="ECO:0000256" key="7">
    <source>
        <dbReference type="ARBA" id="ARBA00022989"/>
    </source>
</evidence>
<name>S9URG8_9TRYP</name>